<accession>A0A6S7LV19</accession>
<name>A0A6S7LV19_PARCT</name>
<reference evidence="3" key="1">
    <citation type="submission" date="2020-04" db="EMBL/GenBank/DDBJ databases">
        <authorList>
            <person name="Alioto T."/>
            <person name="Alioto T."/>
            <person name="Gomez Garrido J."/>
        </authorList>
    </citation>
    <scope>NUCLEOTIDE SEQUENCE</scope>
    <source>
        <strain evidence="3">A484AB</strain>
    </source>
</reference>
<sequence length="371" mass="43424">MSSSSNLSIPSFIPDEQDAVPNEEEMSKKTKQIEVIQVNLNKCKDAAIEVVRQSAELLMITEPYVYKQGKVTFYDSNGQWIYAKAGVKQPRACIRVHPSLEPWLVEEFSDRDIATVAIKVQKKLTYICSVYLDIKLPVKKPMWVSLIKRCNDENIPLIAGLDCNAHSPLWGCKESNNRGELMEDLIHELQLTVANNGSTWTFEAGEHKSIIDITLMNERALLELGLEEWRVDRRHNFSDHNYIKYSFGKFLPGTRWSRNFRRGDWEKFEKTTDDAIDQQQLMEVKDMNNSLEELYLILNNALNQAAPMKKAPKCRPHRWWNNELQHLKMELLKLGDKRRQSADKMEKYREARRLFVKERKKAKQQSWRDFC</sequence>
<dbReference type="PANTHER" id="PTHR33273">
    <property type="entry name" value="DOMAIN-CONTAINING PROTEIN, PUTATIVE-RELATED"/>
    <property type="match status" value="1"/>
</dbReference>
<dbReference type="GO" id="GO:0003824">
    <property type="term" value="F:catalytic activity"/>
    <property type="evidence" value="ECO:0007669"/>
    <property type="project" value="InterPro"/>
</dbReference>
<keyword evidence="4" id="KW-1185">Reference proteome</keyword>
<proteinExistence type="predicted"/>
<feature type="domain" description="Endonuclease/exonuclease/phosphatase" evidence="2">
    <location>
        <begin position="126"/>
        <end position="243"/>
    </location>
</feature>
<dbReference type="SUPFAM" id="SSF56219">
    <property type="entry name" value="DNase I-like"/>
    <property type="match status" value="1"/>
</dbReference>
<dbReference type="OrthoDB" id="8070015at2759"/>
<dbReference type="Pfam" id="PF14529">
    <property type="entry name" value="Exo_endo_phos_2"/>
    <property type="match status" value="1"/>
</dbReference>
<feature type="compositionally biased region" description="Acidic residues" evidence="1">
    <location>
        <begin position="15"/>
        <end position="24"/>
    </location>
</feature>
<dbReference type="EMBL" id="CACRXK020041255">
    <property type="protein sequence ID" value="CAB4045702.1"/>
    <property type="molecule type" value="Genomic_DNA"/>
</dbReference>
<feature type="compositionally biased region" description="Low complexity" evidence="1">
    <location>
        <begin position="1"/>
        <end position="11"/>
    </location>
</feature>
<gene>
    <name evidence="3" type="ORF">PACLA_8A025313</name>
</gene>
<feature type="region of interest" description="Disordered" evidence="1">
    <location>
        <begin position="1"/>
        <end position="26"/>
    </location>
</feature>
<evidence type="ECO:0000256" key="1">
    <source>
        <dbReference type="SAM" id="MobiDB-lite"/>
    </source>
</evidence>
<dbReference type="PANTHER" id="PTHR33273:SF4">
    <property type="entry name" value="ENDONUCLEASE_EXONUCLEASE_PHOSPHATASE DOMAIN-CONTAINING PROTEIN"/>
    <property type="match status" value="1"/>
</dbReference>
<organism evidence="3 4">
    <name type="scientific">Paramuricea clavata</name>
    <name type="common">Red gorgonian</name>
    <name type="synonym">Violescent sea-whip</name>
    <dbReference type="NCBI Taxonomy" id="317549"/>
    <lineage>
        <taxon>Eukaryota</taxon>
        <taxon>Metazoa</taxon>
        <taxon>Cnidaria</taxon>
        <taxon>Anthozoa</taxon>
        <taxon>Octocorallia</taxon>
        <taxon>Malacalcyonacea</taxon>
        <taxon>Plexauridae</taxon>
        <taxon>Paramuricea</taxon>
    </lineage>
</organism>
<dbReference type="AlphaFoldDB" id="A0A6S7LV19"/>
<feature type="non-terminal residue" evidence="3">
    <location>
        <position position="371"/>
    </location>
</feature>
<evidence type="ECO:0000313" key="3">
    <source>
        <dbReference type="EMBL" id="CAB4045702.1"/>
    </source>
</evidence>
<evidence type="ECO:0000313" key="4">
    <source>
        <dbReference type="Proteomes" id="UP001152795"/>
    </source>
</evidence>
<evidence type="ECO:0000259" key="2">
    <source>
        <dbReference type="Pfam" id="PF14529"/>
    </source>
</evidence>
<dbReference type="InterPro" id="IPR005135">
    <property type="entry name" value="Endo/exonuclease/phosphatase"/>
</dbReference>
<dbReference type="Gene3D" id="3.60.10.10">
    <property type="entry name" value="Endonuclease/exonuclease/phosphatase"/>
    <property type="match status" value="1"/>
</dbReference>
<protein>
    <recommendedName>
        <fullName evidence="2">Endonuclease/exonuclease/phosphatase domain-containing protein</fullName>
    </recommendedName>
</protein>
<dbReference type="Proteomes" id="UP001152795">
    <property type="component" value="Unassembled WGS sequence"/>
</dbReference>
<comment type="caution">
    <text evidence="3">The sequence shown here is derived from an EMBL/GenBank/DDBJ whole genome shotgun (WGS) entry which is preliminary data.</text>
</comment>
<dbReference type="InterPro" id="IPR036691">
    <property type="entry name" value="Endo/exonu/phosph_ase_sf"/>
</dbReference>